<dbReference type="STRING" id="1798471.A3A21_03060"/>
<feature type="domain" description="LTD" evidence="4">
    <location>
        <begin position="790"/>
        <end position="911"/>
    </location>
</feature>
<feature type="compositionally biased region" description="Polar residues" evidence="1">
    <location>
        <begin position="566"/>
        <end position="575"/>
    </location>
</feature>
<name>A0A1F6BVV7_9BACT</name>
<dbReference type="InterPro" id="IPR013783">
    <property type="entry name" value="Ig-like_fold"/>
</dbReference>
<dbReference type="Gene3D" id="2.60.40.10">
    <property type="entry name" value="Immunoglobulins"/>
    <property type="match status" value="1"/>
</dbReference>
<dbReference type="InterPro" id="IPR003961">
    <property type="entry name" value="FN3_dom"/>
</dbReference>
<evidence type="ECO:0000256" key="2">
    <source>
        <dbReference type="SAM" id="SignalP"/>
    </source>
</evidence>
<feature type="signal peptide" evidence="2">
    <location>
        <begin position="1"/>
        <end position="18"/>
    </location>
</feature>
<dbReference type="InterPro" id="IPR036116">
    <property type="entry name" value="FN3_sf"/>
</dbReference>
<accession>A0A1F6BVV7</accession>
<evidence type="ECO:0000313" key="5">
    <source>
        <dbReference type="EMBL" id="OGG40647.1"/>
    </source>
</evidence>
<dbReference type="Pfam" id="PF00932">
    <property type="entry name" value="LTD"/>
    <property type="match status" value="3"/>
</dbReference>
<reference evidence="5 6" key="1">
    <citation type="journal article" date="2016" name="Nat. Commun.">
        <title>Thousands of microbial genomes shed light on interconnected biogeochemical processes in an aquifer system.</title>
        <authorList>
            <person name="Anantharaman K."/>
            <person name="Brown C.T."/>
            <person name="Hug L.A."/>
            <person name="Sharon I."/>
            <person name="Castelle C.J."/>
            <person name="Probst A.J."/>
            <person name="Thomas B.C."/>
            <person name="Singh A."/>
            <person name="Wilkins M.J."/>
            <person name="Karaoz U."/>
            <person name="Brodie E.L."/>
            <person name="Williams K.H."/>
            <person name="Hubbard S.S."/>
            <person name="Banfield J.F."/>
        </authorList>
    </citation>
    <scope>NUCLEOTIDE SEQUENCE [LARGE SCALE GENOMIC DNA]</scope>
</reference>
<feature type="compositionally biased region" description="Low complexity" evidence="1">
    <location>
        <begin position="772"/>
        <end position="796"/>
    </location>
</feature>
<dbReference type="GO" id="GO:0016788">
    <property type="term" value="F:hydrolase activity, acting on ester bonds"/>
    <property type="evidence" value="ECO:0007669"/>
    <property type="project" value="InterPro"/>
</dbReference>
<dbReference type="PROSITE" id="PS50853">
    <property type="entry name" value="FN3"/>
    <property type="match status" value="1"/>
</dbReference>
<feature type="compositionally biased region" description="Acidic residues" evidence="1">
    <location>
        <begin position="576"/>
        <end position="585"/>
    </location>
</feature>
<gene>
    <name evidence="5" type="ORF">A3A21_03060</name>
</gene>
<dbReference type="SUPFAM" id="SSF74853">
    <property type="entry name" value="Lamin A/C globular tail domain"/>
    <property type="match status" value="3"/>
</dbReference>
<feature type="chain" id="PRO_5009523157" description="LTD domain-containing protein" evidence="2">
    <location>
        <begin position="19"/>
        <end position="1493"/>
    </location>
</feature>
<protein>
    <recommendedName>
        <fullName evidence="7">LTD domain-containing protein</fullName>
    </recommendedName>
</protein>
<sequence>MPFLFVCIVLFSPRFVFAYGDKTTHPALTEAIVEEYNRRNPDKKISPERKELIVKGSMLEDTPPRWVNHLYDPIQKISWNGEKLGRVPADTARALITWGIDPGTGWTSALDWIDNREAQARYDRYGGDRTWTQAMDYYANQNFDEAYLTLGYIFHLLEDMGVPEHTRNDPHPHSTEKLTGDTGSPYENYAKRWTRENIQDGVGRLDGLSPVSKGTIRDYVESMALYSNKYFFSKDSINDSAYELPKIVKEIDGVAYGLDENGVAFFLAKYVDVKVGNIDFQRKYTLETKDLYFFDAYFSRLSRQIVMHGVGALELFEREARDYVPQHVTRLNTGKMPFSGLWSPGIEIAKFGGAVKNFFGNILSGASSLFSKTFEGGETTEEISLTQNDDDEGGRISKGDITPYDNEDTEMFCVFQTKEVPTRGEVILNEVAWMGVVGNARAEWFEVRNVSGRAFDLSGFQLVDGGGDIQFRFPTGAKMGSGSFLTLAREGESFSFRPDFLYEGNLANSKEALRLFNSKCGLVDEAVGLPAWPAGENSSKKTMERAEGFSWYTSASVGGSPGGENSLRNSSTSLGDNEEENDENEEIKNEEKKTENKKNVPVAVESLLVKDCAFETSVSPWRDKVLINEVAWMGTTLNTSDEWVEMKNISGERVAFSGWQLLNKKGSARVRFEEASGILPGGFFLLERSDDATVPNVKADVIYTGAISNSDDGLRLFDSSCELQDEVFASPSWPGGSTFSKGTMERRGDFGWQTSGVAGGTPREENTIVSLSQSLGGSPSSNTQTVSQASSVTSSPPASPVILISEIQAGSASDTKQEFVELYNAGESDVNLADWDIKKKTSSGTLGNLATNMTGTIRAKGFFLIASQEYEGSVVADQRYTQTSQTLAGSNNSVVLYDEDGDIIDEFAYAEIVAGQSLERRAVSGGVCVSSQGNGEYLGNGCDVSGDSSDFEVRVAPNPQNTSGLSESRSQSSDLNFQAVYSSSTLEFSFSWNSYAHATSYSVFDITNGTSSLRYTGTSTSFSERISEVGRDYSFLLRLTDDEGYAGDIASTTTSAPDFFDSFSFYRDTRGGATDYLLDMYYAPYPFVPDLYWSSVNDSWKAVVFYLNRDPGTQEFLYNSNDWGLDSSDGALRVKYDRCGGGTNTPGYSLLLPDNASRCGTGGGLMNNALTFSKLEDEHLLLKTASSTGDVSFFSTDYVTAAFYSFYNSGGGQQTFKLVAFDKTKRYFQDSLPAQAAPSTPENLSASFNETNSTVRFSFASSTDSDTLNHPFITYQFNYSTSSELDEGAWQSNGTSLSKTLDLPIGETYFFGVRAVDDFGNVSTSSVIQYVVPTPTPPLTISNVRWGMINASSASAQVSFDFQDVNTLAPGVWNALVFYVSSTAPDKGNAIGGFNTLLNDGLSKLSISYYGACQGTEISNTPSLGGSICGSGFRNYYSPLDGSYPSSGRVTFTVRGSYSSTDYITILFLKYESNDMFSQYARYVVPVYFTSAP</sequence>
<feature type="region of interest" description="Disordered" evidence="1">
    <location>
        <begin position="554"/>
        <end position="598"/>
    </location>
</feature>
<dbReference type="Proteomes" id="UP000176996">
    <property type="component" value="Unassembled WGS sequence"/>
</dbReference>
<proteinExistence type="predicted"/>
<dbReference type="InterPro" id="IPR008947">
    <property type="entry name" value="PLipase_C/P1_nuclease_dom_sf"/>
</dbReference>
<dbReference type="PROSITE" id="PS51841">
    <property type="entry name" value="LTD"/>
    <property type="match status" value="2"/>
</dbReference>
<feature type="domain" description="Fibronectin type-III" evidence="3">
    <location>
        <begin position="1240"/>
        <end position="1337"/>
    </location>
</feature>
<dbReference type="Gene3D" id="1.10.575.10">
    <property type="entry name" value="P1 Nuclease"/>
    <property type="match status" value="1"/>
</dbReference>
<evidence type="ECO:0000256" key="1">
    <source>
        <dbReference type="SAM" id="MobiDB-lite"/>
    </source>
</evidence>
<feature type="compositionally biased region" description="Basic and acidic residues" evidence="1">
    <location>
        <begin position="586"/>
        <end position="598"/>
    </location>
</feature>
<feature type="domain" description="LTD" evidence="4">
    <location>
        <begin position="414"/>
        <end position="639"/>
    </location>
</feature>
<comment type="caution">
    <text evidence="5">The sequence shown here is derived from an EMBL/GenBank/DDBJ whole genome shotgun (WGS) entry which is preliminary data.</text>
</comment>
<evidence type="ECO:0008006" key="7">
    <source>
        <dbReference type="Google" id="ProtNLM"/>
    </source>
</evidence>
<evidence type="ECO:0000313" key="6">
    <source>
        <dbReference type="Proteomes" id="UP000176996"/>
    </source>
</evidence>
<feature type="region of interest" description="Disordered" evidence="1">
    <location>
        <begin position="772"/>
        <end position="797"/>
    </location>
</feature>
<dbReference type="Gene3D" id="2.60.40.1260">
    <property type="entry name" value="Lamin Tail domain"/>
    <property type="match status" value="1"/>
</dbReference>
<evidence type="ECO:0000259" key="4">
    <source>
        <dbReference type="PROSITE" id="PS51841"/>
    </source>
</evidence>
<organism evidence="5 6">
    <name type="scientific">Candidatus Jorgensenbacteria bacterium RIFCSPLOWO2_01_FULL_45_25b</name>
    <dbReference type="NCBI Taxonomy" id="1798471"/>
    <lineage>
        <taxon>Bacteria</taxon>
        <taxon>Candidatus Joergenseniibacteriota</taxon>
    </lineage>
</organism>
<keyword evidence="2" id="KW-0732">Signal</keyword>
<evidence type="ECO:0000259" key="3">
    <source>
        <dbReference type="PROSITE" id="PS50853"/>
    </source>
</evidence>
<dbReference type="SUPFAM" id="SSF48537">
    <property type="entry name" value="Phospholipase C/P1 nuclease"/>
    <property type="match status" value="1"/>
</dbReference>
<dbReference type="InterPro" id="IPR001322">
    <property type="entry name" value="Lamin_tail_dom"/>
</dbReference>
<dbReference type="SUPFAM" id="SSF49265">
    <property type="entry name" value="Fibronectin type III"/>
    <property type="match status" value="1"/>
</dbReference>
<dbReference type="EMBL" id="MFKK01000023">
    <property type="protein sequence ID" value="OGG40647.1"/>
    <property type="molecule type" value="Genomic_DNA"/>
</dbReference>
<dbReference type="InterPro" id="IPR036415">
    <property type="entry name" value="Lamin_tail_dom_sf"/>
</dbReference>